<feature type="domain" description="DUF1214" evidence="1">
    <location>
        <begin position="3"/>
        <end position="89"/>
    </location>
</feature>
<dbReference type="SUPFAM" id="SSF160935">
    <property type="entry name" value="VPA0735-like"/>
    <property type="match status" value="1"/>
</dbReference>
<evidence type="ECO:0000313" key="3">
    <source>
        <dbReference type="Proteomes" id="UP000288071"/>
    </source>
</evidence>
<dbReference type="PANTHER" id="PTHR36509:SF2">
    <property type="entry name" value="BLL3101 PROTEIN"/>
    <property type="match status" value="1"/>
</dbReference>
<evidence type="ECO:0000313" key="2">
    <source>
        <dbReference type="EMBL" id="RWR48370.1"/>
    </source>
</evidence>
<protein>
    <submittedName>
        <fullName evidence="2">DUF1214 domain-containing protein</fullName>
    </submittedName>
</protein>
<dbReference type="EMBL" id="SAVA01000015">
    <property type="protein sequence ID" value="RWR48370.1"/>
    <property type="molecule type" value="Genomic_DNA"/>
</dbReference>
<accession>A0A3S3M672</accession>
<organism evidence="2 3">
    <name type="scientific">Paenirhodobacter huangdaonensis</name>
    <dbReference type="NCBI Taxonomy" id="2501515"/>
    <lineage>
        <taxon>Bacteria</taxon>
        <taxon>Pseudomonadati</taxon>
        <taxon>Pseudomonadota</taxon>
        <taxon>Alphaproteobacteria</taxon>
        <taxon>Rhodobacterales</taxon>
        <taxon>Rhodobacter group</taxon>
        <taxon>Paenirhodobacter</taxon>
    </lineage>
</organism>
<gene>
    <name evidence="2" type="ORF">EOW66_18195</name>
</gene>
<dbReference type="AlphaFoldDB" id="A0A3S3M672"/>
<dbReference type="InterPro" id="IPR037049">
    <property type="entry name" value="DUF1214_C_sf"/>
</dbReference>
<reference evidence="2 3" key="1">
    <citation type="submission" date="2019-01" db="EMBL/GenBank/DDBJ databases">
        <title>Sinorhodobacter populi sp. nov. isolated from the symptomatic bark tissue of Populus euramericana canker.</title>
        <authorList>
            <person name="Xu G."/>
        </authorList>
    </citation>
    <scope>NUCLEOTIDE SEQUENCE [LARGE SCALE GENOMIC DNA]</scope>
    <source>
        <strain evidence="2 3">CGMCC 1.12963</strain>
    </source>
</reference>
<name>A0A3S3M672_9RHOB</name>
<dbReference type="PANTHER" id="PTHR36509">
    <property type="entry name" value="BLL3101 PROTEIN"/>
    <property type="match status" value="1"/>
</dbReference>
<dbReference type="Proteomes" id="UP000288071">
    <property type="component" value="Unassembled WGS sequence"/>
</dbReference>
<dbReference type="Pfam" id="PF06742">
    <property type="entry name" value="DUF1214"/>
    <property type="match status" value="1"/>
</dbReference>
<comment type="caution">
    <text evidence="2">The sequence shown here is derived from an EMBL/GenBank/DDBJ whole genome shotgun (WGS) entry which is preliminary data.</text>
</comment>
<reference evidence="3" key="2">
    <citation type="submission" date="2019-01" db="EMBL/GenBank/DDBJ databases">
        <title>Sinorhodobacter populi sp. nov. isolated from the symptomatic bark tissue of Populus euramericana canker.</title>
        <authorList>
            <person name="Li Y."/>
        </authorList>
    </citation>
    <scope>NUCLEOTIDE SEQUENCE [LARGE SCALE GENOMIC DNA]</scope>
    <source>
        <strain evidence="3">CGMCC 1.12963</strain>
    </source>
</reference>
<evidence type="ECO:0000259" key="1">
    <source>
        <dbReference type="Pfam" id="PF06742"/>
    </source>
</evidence>
<dbReference type="InterPro" id="IPR010621">
    <property type="entry name" value="DUF1214"/>
</dbReference>
<proteinExistence type="predicted"/>
<keyword evidence="3" id="KW-1185">Reference proteome</keyword>
<sequence>MRIRSGQLPPVGAFWSLTMYDAKTRFLVRNPLDRYLINSPMLPGLKGEANGDILLYLQKDSPGADLESNWLPTPDGPFAAVLRLYLPKQSALDGIWIAPAICARA</sequence>
<dbReference type="Gene3D" id="2.60.120.600">
    <property type="entry name" value="Domain of unknown function DUF1214, C-terminal domain"/>
    <property type="match status" value="1"/>
</dbReference>